<evidence type="ECO:0000313" key="2">
    <source>
        <dbReference type="Proteomes" id="UP000282515"/>
    </source>
</evidence>
<dbReference type="Proteomes" id="UP000282515">
    <property type="component" value="Unassembled WGS sequence"/>
</dbReference>
<proteinExistence type="predicted"/>
<gene>
    <name evidence="1" type="ORF">D9V41_12850</name>
</gene>
<name>A0A3L8PJ23_9ACTN</name>
<sequence>MRRRQRKSQPFTVRYVPVASDGSLDQTLTITNNTDVSVMPTLRFRPHNVYGLELPHVTTRGVHGSHAGQALLPAGGSLHEVLRFDGQGADQVRSVEVELAGAEEIDHPALEQEVTTVMIDLEQKATADPGEFWGIGAVNPNPFGVTIRISLVALEERRRDHPRQVVDVVTLQEDVDLASSSHDVIWLPDDVRGQFHQVVHHLVPPTYA</sequence>
<accession>A0A3L8PJ23</accession>
<protein>
    <submittedName>
        <fullName evidence="1">Uncharacterized protein</fullName>
    </submittedName>
</protein>
<dbReference type="RefSeq" id="WP_121794977.1">
    <property type="nucleotide sequence ID" value="NZ_RDBF01000010.1"/>
</dbReference>
<keyword evidence="2" id="KW-1185">Reference proteome</keyword>
<comment type="caution">
    <text evidence="1">The sequence shown here is derived from an EMBL/GenBank/DDBJ whole genome shotgun (WGS) entry which is preliminary data.</text>
</comment>
<dbReference type="EMBL" id="RDBF01000010">
    <property type="protein sequence ID" value="RLV55200.1"/>
    <property type="molecule type" value="Genomic_DNA"/>
</dbReference>
<dbReference type="AlphaFoldDB" id="A0A3L8PJ23"/>
<organism evidence="1 2">
    <name type="scientific">Aeromicrobium phragmitis</name>
    <dbReference type="NCBI Taxonomy" id="2478914"/>
    <lineage>
        <taxon>Bacteria</taxon>
        <taxon>Bacillati</taxon>
        <taxon>Actinomycetota</taxon>
        <taxon>Actinomycetes</taxon>
        <taxon>Propionibacteriales</taxon>
        <taxon>Nocardioidaceae</taxon>
        <taxon>Aeromicrobium</taxon>
    </lineage>
</organism>
<evidence type="ECO:0000313" key="1">
    <source>
        <dbReference type="EMBL" id="RLV55200.1"/>
    </source>
</evidence>
<dbReference type="OrthoDB" id="3746677at2"/>
<reference evidence="1 2" key="1">
    <citation type="submission" date="2018-10" db="EMBL/GenBank/DDBJ databases">
        <title>Aeromicrobium sp. 9W16Y-2 whole genome shotgun sequence.</title>
        <authorList>
            <person name="Li F."/>
        </authorList>
    </citation>
    <scope>NUCLEOTIDE SEQUENCE [LARGE SCALE GENOMIC DNA]</scope>
    <source>
        <strain evidence="1 2">9W16Y-2</strain>
    </source>
</reference>